<dbReference type="PANTHER" id="PTHR33567">
    <property type="entry name" value="CHROMATE ION TRANSPORTER (EUROFUNG)"/>
    <property type="match status" value="1"/>
</dbReference>
<protein>
    <submittedName>
        <fullName evidence="8">Chromate efflux transporter</fullName>
    </submittedName>
</protein>
<accession>A0ABW3GE52</accession>
<feature type="transmembrane region" description="Helical" evidence="7">
    <location>
        <begin position="402"/>
        <end position="419"/>
    </location>
</feature>
<keyword evidence="6 7" id="KW-0472">Membrane</keyword>
<feature type="transmembrane region" description="Helical" evidence="7">
    <location>
        <begin position="311"/>
        <end position="330"/>
    </location>
</feature>
<comment type="similarity">
    <text evidence="2">Belongs to the chromate ion transporter (CHR) (TC 2.A.51) family.</text>
</comment>
<evidence type="ECO:0000256" key="4">
    <source>
        <dbReference type="ARBA" id="ARBA00022692"/>
    </source>
</evidence>
<evidence type="ECO:0000256" key="5">
    <source>
        <dbReference type="ARBA" id="ARBA00022989"/>
    </source>
</evidence>
<feature type="transmembrane region" description="Helical" evidence="7">
    <location>
        <begin position="20"/>
        <end position="42"/>
    </location>
</feature>
<evidence type="ECO:0000256" key="7">
    <source>
        <dbReference type="SAM" id="Phobius"/>
    </source>
</evidence>
<evidence type="ECO:0000313" key="9">
    <source>
        <dbReference type="Proteomes" id="UP001597106"/>
    </source>
</evidence>
<dbReference type="PIRSF" id="PIRSF004810">
    <property type="entry name" value="ChrA"/>
    <property type="match status" value="1"/>
</dbReference>
<feature type="transmembrane region" description="Helical" evidence="7">
    <location>
        <begin position="262"/>
        <end position="282"/>
    </location>
</feature>
<dbReference type="InterPro" id="IPR003370">
    <property type="entry name" value="Chromate_transpt"/>
</dbReference>
<dbReference type="RefSeq" id="WP_379073336.1">
    <property type="nucleotide sequence ID" value="NZ_JBHTJW010000001.1"/>
</dbReference>
<comment type="caution">
    <text evidence="8">The sequence shown here is derived from an EMBL/GenBank/DDBJ whole genome shotgun (WGS) entry which is preliminary data.</text>
</comment>
<evidence type="ECO:0000256" key="3">
    <source>
        <dbReference type="ARBA" id="ARBA00022475"/>
    </source>
</evidence>
<feature type="transmembrane region" description="Helical" evidence="7">
    <location>
        <begin position="125"/>
        <end position="145"/>
    </location>
</feature>
<organism evidence="8 9">
    <name type="scientific">Methylophilus glucosoxydans</name>
    <dbReference type="NCBI Taxonomy" id="752553"/>
    <lineage>
        <taxon>Bacteria</taxon>
        <taxon>Pseudomonadati</taxon>
        <taxon>Pseudomonadota</taxon>
        <taxon>Betaproteobacteria</taxon>
        <taxon>Nitrosomonadales</taxon>
        <taxon>Methylophilaceae</taxon>
        <taxon>Methylophilus</taxon>
    </lineage>
</organism>
<keyword evidence="9" id="KW-1185">Reference proteome</keyword>
<name>A0ABW3GE52_9PROT</name>
<comment type="subcellular location">
    <subcellularLocation>
        <location evidence="1">Cell membrane</location>
        <topology evidence="1">Multi-pass membrane protein</topology>
    </subcellularLocation>
</comment>
<evidence type="ECO:0000313" key="8">
    <source>
        <dbReference type="EMBL" id="MFD0928163.1"/>
    </source>
</evidence>
<feature type="transmembrane region" description="Helical" evidence="7">
    <location>
        <begin position="231"/>
        <end position="250"/>
    </location>
</feature>
<feature type="transmembrane region" description="Helical" evidence="7">
    <location>
        <begin position="87"/>
        <end position="113"/>
    </location>
</feature>
<reference evidence="9" key="1">
    <citation type="journal article" date="2019" name="Int. J. Syst. Evol. Microbiol.">
        <title>The Global Catalogue of Microorganisms (GCM) 10K type strain sequencing project: providing services to taxonomists for standard genome sequencing and annotation.</title>
        <authorList>
            <consortium name="The Broad Institute Genomics Platform"/>
            <consortium name="The Broad Institute Genome Sequencing Center for Infectious Disease"/>
            <person name="Wu L."/>
            <person name="Ma J."/>
        </authorList>
    </citation>
    <scope>NUCLEOTIDE SEQUENCE [LARGE SCALE GENOMIC DNA]</scope>
    <source>
        <strain evidence="9">CCUG 59685</strain>
    </source>
</reference>
<dbReference type="EMBL" id="JBHTJW010000001">
    <property type="protein sequence ID" value="MFD0928163.1"/>
    <property type="molecule type" value="Genomic_DNA"/>
</dbReference>
<evidence type="ECO:0000256" key="6">
    <source>
        <dbReference type="ARBA" id="ARBA00023136"/>
    </source>
</evidence>
<dbReference type="PANTHER" id="PTHR33567:SF3">
    <property type="entry name" value="CHROMATE ION TRANSPORTER (EUROFUNG)"/>
    <property type="match status" value="1"/>
</dbReference>
<sequence length="442" mass="47997">MSIVETPPEMQAPAKPSAQAFWAYWLRLGCISVGGPAAQIALMHQALVVEKRWISEARFLHALNYCMLLPGPEAQQMAVYMGWLLHGAWGGIVAGSLFVLPAFGLLVSLAWGYMQWGSQPAVAALLYGVKPLVVALVCCAAWRLAKKVLIARWLWGVFLLALVMQTFHLPFPVIILLAAVLGVAVQQYWPQWVETSVGHAAARAMQTAPSVIDDNTALAGLADLRRWTATVLIWGALCGLGVAAALVLYYGPSHLFTRLAAFFSQAAFLTFGGAYAVLPYVFDASVQHYHWLTTEQMLDGLALGESTPGPLIMVVTYIGFVAAWQAGLALPDWQAGLIGATIVTWFTFVPSFVMVFLGAPWIERTRQQWRWTAPLHAISAAVIAGMVALALTLSRHVVWPDAPDVAAASMVVLSLWLLVGKRISILWLLPACMAIGWLLKAG</sequence>
<keyword evidence="5 7" id="KW-1133">Transmembrane helix</keyword>
<dbReference type="NCBIfam" id="TIGR00937">
    <property type="entry name" value="2A51"/>
    <property type="match status" value="1"/>
</dbReference>
<dbReference type="Proteomes" id="UP001597106">
    <property type="component" value="Unassembled WGS sequence"/>
</dbReference>
<evidence type="ECO:0000256" key="1">
    <source>
        <dbReference type="ARBA" id="ARBA00004651"/>
    </source>
</evidence>
<proteinExistence type="inferred from homology"/>
<feature type="transmembrane region" description="Helical" evidence="7">
    <location>
        <begin position="157"/>
        <end position="185"/>
    </location>
</feature>
<dbReference type="Pfam" id="PF02417">
    <property type="entry name" value="Chromate_transp"/>
    <property type="match status" value="2"/>
</dbReference>
<keyword evidence="4 7" id="KW-0812">Transmembrane</keyword>
<gene>
    <name evidence="8" type="primary">chrA</name>
    <name evidence="8" type="ORF">ACFQ1T_00085</name>
</gene>
<evidence type="ECO:0000256" key="2">
    <source>
        <dbReference type="ARBA" id="ARBA00005262"/>
    </source>
</evidence>
<dbReference type="InterPro" id="IPR014047">
    <property type="entry name" value="Chr_Tranpt_l_chain"/>
</dbReference>
<feature type="transmembrane region" description="Helical" evidence="7">
    <location>
        <begin position="374"/>
        <end position="393"/>
    </location>
</feature>
<keyword evidence="3" id="KW-1003">Cell membrane</keyword>
<feature type="transmembrane region" description="Helical" evidence="7">
    <location>
        <begin position="337"/>
        <end position="362"/>
    </location>
</feature>